<feature type="region of interest" description="Disordered" evidence="1">
    <location>
        <begin position="71"/>
        <end position="99"/>
    </location>
</feature>
<accession>A0A4R8UKB6</accession>
<dbReference type="OrthoDB" id="9765957at2"/>
<protein>
    <submittedName>
        <fullName evidence="2">Uncharacterized protein</fullName>
    </submittedName>
</protein>
<dbReference type="EMBL" id="SOEZ01000006">
    <property type="protein sequence ID" value="TFB56769.1"/>
    <property type="molecule type" value="Genomic_DNA"/>
</dbReference>
<comment type="caution">
    <text evidence="2">The sequence shown here is derived from an EMBL/GenBank/DDBJ whole genome shotgun (WGS) entry which is preliminary data.</text>
</comment>
<gene>
    <name evidence="2" type="ORF">E3O23_00245</name>
</gene>
<name>A0A4R8UKB6_9MICO</name>
<reference evidence="2 3" key="1">
    <citation type="submission" date="2019-03" db="EMBL/GenBank/DDBJ databases">
        <title>Genomics of glacier-inhabiting Cryobacterium strains.</title>
        <authorList>
            <person name="Liu Q."/>
            <person name="Xin Y.-H."/>
        </authorList>
    </citation>
    <scope>NUCLEOTIDE SEQUENCE [LARGE SCALE GENOMIC DNA]</scope>
    <source>
        <strain evidence="2 3">Sr47</strain>
    </source>
</reference>
<evidence type="ECO:0000256" key="1">
    <source>
        <dbReference type="SAM" id="MobiDB-lite"/>
    </source>
</evidence>
<evidence type="ECO:0000313" key="3">
    <source>
        <dbReference type="Proteomes" id="UP000297866"/>
    </source>
</evidence>
<dbReference type="AlphaFoldDB" id="A0A4R8UKB6"/>
<sequence length="288" mass="28309">MEYGVHGISGDGRAVFGEGSGEGDGVAGTSQSGTGVFGEGARHGVHGKSGAGSAVYGEQTADGDGVTGLSQNGTGVFGEGEQNGVHGKSGQGRAVFGENTADGDGVAGFSDSGTGVAAISATGTALYARSTSGRAGYFQGHLEVTGEIRMLGADCAEEFTAPEGVAAGSVMVIDDEGGLALSSGPYDKRVAGVVAGAGSYRPALVLDGAGEAGPGRERRPISLMGKAYCLVDARETPVSVGDLLTTGEAPGCAMRASDRDRAFGAVLGKALAPLSHGTGLIPILVALQ</sequence>
<keyword evidence="3" id="KW-1185">Reference proteome</keyword>
<organism evidence="2 3">
    <name type="scientific">Cryobacterium tagatosivorans</name>
    <dbReference type="NCBI Taxonomy" id="1259199"/>
    <lineage>
        <taxon>Bacteria</taxon>
        <taxon>Bacillati</taxon>
        <taxon>Actinomycetota</taxon>
        <taxon>Actinomycetes</taxon>
        <taxon>Micrococcales</taxon>
        <taxon>Microbacteriaceae</taxon>
        <taxon>Cryobacterium</taxon>
    </lineage>
</organism>
<feature type="region of interest" description="Disordered" evidence="1">
    <location>
        <begin position="1"/>
        <end position="59"/>
    </location>
</feature>
<proteinExistence type="predicted"/>
<evidence type="ECO:0000313" key="2">
    <source>
        <dbReference type="EMBL" id="TFB56769.1"/>
    </source>
</evidence>
<dbReference type="Proteomes" id="UP000297866">
    <property type="component" value="Unassembled WGS sequence"/>
</dbReference>